<dbReference type="RefSeq" id="XP_002508014.1">
    <property type="nucleotide sequence ID" value="XM_002507968.1"/>
</dbReference>
<dbReference type="Proteomes" id="UP000002009">
    <property type="component" value="Chromosome 8"/>
</dbReference>
<feature type="region of interest" description="Disordered" evidence="1">
    <location>
        <begin position="225"/>
        <end position="251"/>
    </location>
</feature>
<feature type="region of interest" description="Disordered" evidence="1">
    <location>
        <begin position="830"/>
        <end position="873"/>
    </location>
</feature>
<dbReference type="OrthoDB" id="10661558at2759"/>
<feature type="region of interest" description="Disordered" evidence="1">
    <location>
        <begin position="1"/>
        <end position="53"/>
    </location>
</feature>
<evidence type="ECO:0000313" key="2">
    <source>
        <dbReference type="EMBL" id="ACO69272.1"/>
    </source>
</evidence>
<dbReference type="KEGG" id="mis:MICPUN_102006"/>
<protein>
    <submittedName>
        <fullName evidence="2">Uncharacterized protein</fullName>
    </submittedName>
</protein>
<feature type="compositionally biased region" description="Basic and acidic residues" evidence="1">
    <location>
        <begin position="31"/>
        <end position="40"/>
    </location>
</feature>
<dbReference type="GeneID" id="8245648"/>
<gene>
    <name evidence="2" type="ORF">MICPUN_102006</name>
</gene>
<accession>C1FGJ6</accession>
<keyword evidence="3" id="KW-1185">Reference proteome</keyword>
<dbReference type="AlphaFoldDB" id="C1FGJ6"/>
<proteinExistence type="predicted"/>
<feature type="region of interest" description="Disordered" evidence="1">
    <location>
        <begin position="537"/>
        <end position="749"/>
    </location>
</feature>
<evidence type="ECO:0000256" key="1">
    <source>
        <dbReference type="SAM" id="MobiDB-lite"/>
    </source>
</evidence>
<feature type="compositionally biased region" description="Basic residues" evidence="1">
    <location>
        <begin position="649"/>
        <end position="668"/>
    </location>
</feature>
<dbReference type="InParanoid" id="C1FGJ6"/>
<evidence type="ECO:0000313" key="3">
    <source>
        <dbReference type="Proteomes" id="UP000002009"/>
    </source>
</evidence>
<organism evidence="2 3">
    <name type="scientific">Micromonas commoda (strain RCC299 / NOUM17 / CCMP2709)</name>
    <name type="common">Picoplanktonic green alga</name>
    <dbReference type="NCBI Taxonomy" id="296587"/>
    <lineage>
        <taxon>Eukaryota</taxon>
        <taxon>Viridiplantae</taxon>
        <taxon>Chlorophyta</taxon>
        <taxon>Mamiellophyceae</taxon>
        <taxon>Mamiellales</taxon>
        <taxon>Mamiellaceae</taxon>
        <taxon>Micromonas</taxon>
    </lineage>
</organism>
<reference evidence="2 3" key="1">
    <citation type="journal article" date="2009" name="Science">
        <title>Green evolution and dynamic adaptations revealed by genomes of the marine picoeukaryotes Micromonas.</title>
        <authorList>
            <person name="Worden A.Z."/>
            <person name="Lee J.H."/>
            <person name="Mock T."/>
            <person name="Rouze P."/>
            <person name="Simmons M.P."/>
            <person name="Aerts A.L."/>
            <person name="Allen A.E."/>
            <person name="Cuvelier M.L."/>
            <person name="Derelle E."/>
            <person name="Everett M.V."/>
            <person name="Foulon E."/>
            <person name="Grimwood J."/>
            <person name="Gundlach H."/>
            <person name="Henrissat B."/>
            <person name="Napoli C."/>
            <person name="McDonald S.M."/>
            <person name="Parker M.S."/>
            <person name="Rombauts S."/>
            <person name="Salamov A."/>
            <person name="Von Dassow P."/>
            <person name="Badger J.H."/>
            <person name="Coutinho P.M."/>
            <person name="Demir E."/>
            <person name="Dubchak I."/>
            <person name="Gentemann C."/>
            <person name="Eikrem W."/>
            <person name="Gready J.E."/>
            <person name="John U."/>
            <person name="Lanier W."/>
            <person name="Lindquist E.A."/>
            <person name="Lucas S."/>
            <person name="Mayer K.F."/>
            <person name="Moreau H."/>
            <person name="Not F."/>
            <person name="Otillar R."/>
            <person name="Panaud O."/>
            <person name="Pangilinan J."/>
            <person name="Paulsen I."/>
            <person name="Piegu B."/>
            <person name="Poliakov A."/>
            <person name="Robbens S."/>
            <person name="Schmutz J."/>
            <person name="Toulza E."/>
            <person name="Wyss T."/>
            <person name="Zelensky A."/>
            <person name="Zhou K."/>
            <person name="Armbrust E.V."/>
            <person name="Bhattacharya D."/>
            <person name="Goodenough U.W."/>
            <person name="Van de Peer Y."/>
            <person name="Grigoriev I.V."/>
        </authorList>
    </citation>
    <scope>NUCLEOTIDE SEQUENCE [LARGE SCALE GENOMIC DNA]</scope>
    <source>
        <strain evidence="3">RCC299 / NOUM17</strain>
    </source>
</reference>
<feature type="compositionally biased region" description="Low complexity" evidence="1">
    <location>
        <begin position="669"/>
        <end position="681"/>
    </location>
</feature>
<dbReference type="OMA" id="FECARIN"/>
<name>C1FGJ6_MICCC</name>
<dbReference type="EMBL" id="CP001575">
    <property type="protein sequence ID" value="ACO69272.1"/>
    <property type="molecule type" value="Genomic_DNA"/>
</dbReference>
<sequence>MSWRDALKTAASPLAARERPPSASVVGIGQHRLDGTDEARGGGLAPTREPDPRDALKNAFAPTQPTTLELCVNVYNLHRDFTARAPLLMCALLVEVPPPTLPYKMPAAWKRAPERHRSWRVAGSTEPTRAACNASCVRFAVPVVVDKLIGGQRTLENKKAVIAVYRIPDADEADDAHIAADENLPLDQRPKLTPERLDEFEYLGEAKLRCNELVRAVHDAQKLHADDAATAQKRTEPSTLNTRGDRDFPARGELRNVKPRALVRDDGVARSPVGNARAQYALVKSPHRDPSTNPPVPGVLSVRAKNPDNDAFDGAAIEVLACTPVHWPRPSPADAGRYVADFAVRFEPIAHPSAADLELVFLRLLRWAGDGYQPVYGSLVTCADIPTPPKLATPVDRVGTGATRRYEVSIPTLHVPVACVKSGGATDEDDEGGFGDGDVLPDGSVSWRIEIVARMKTGHDLLLGWVDTTPAELNDAGDVATVNTPAAFECDLHRGESDYEAARLNEAVGERPPTLLVTRWKLRPGANPRALRARIDRAVKTAPPQKPQKPEPGGGAGDEKSAPGEVGRVTVPKGANPLADFGFGPAVPKKAEEKRAKPAPAPAPAVEDSESDDTDGSGPGGSDESSSSSSDDENRDEAANVVDEPNAKTKTKIAKTKIAKTKIAKTKTARPASSSAAMPSASKKKTNSTALSGKPRPATATATVSGLRAAPPKPKLPDEAKGFQRTKPTQSRRRESESADALESAPAVTPMQALLNRTLGVVVPSGGDGDGKKGVVSGGGEKGAARVFQAVKGVVFLRNKTPIEEEEAEDEMDEFFDRSRVTVRSTRSKAAAAIAAAGETGGDASPRDVENRQGAPARPGTPPEDPRDYEPNPELIAAADAAVRDAMAERLGGLPKAELVETAMRVRKELLSKCRGELRALELRRKREERAAVGAMGGR</sequence>